<evidence type="ECO:0000256" key="1">
    <source>
        <dbReference type="SAM" id="MobiDB-lite"/>
    </source>
</evidence>
<organism evidence="2 3">
    <name type="scientific">Flammeovirga pectinis</name>
    <dbReference type="NCBI Taxonomy" id="2494373"/>
    <lineage>
        <taxon>Bacteria</taxon>
        <taxon>Pseudomonadati</taxon>
        <taxon>Bacteroidota</taxon>
        <taxon>Cytophagia</taxon>
        <taxon>Cytophagales</taxon>
        <taxon>Flammeovirgaceae</taxon>
        <taxon>Flammeovirga</taxon>
    </lineage>
</organism>
<protein>
    <submittedName>
        <fullName evidence="2">Uncharacterized protein</fullName>
    </submittedName>
</protein>
<proteinExistence type="predicted"/>
<reference evidence="2 3" key="1">
    <citation type="submission" date="2018-12" db="EMBL/GenBank/DDBJ databases">
        <title>Flammeovirga pectinis sp. nov., isolated from the gut of the Korean scallop, Patinopecten yessoensis.</title>
        <authorList>
            <person name="Bae J.-W."/>
            <person name="Jeong Y.-S."/>
            <person name="Kang W."/>
        </authorList>
    </citation>
    <scope>NUCLEOTIDE SEQUENCE [LARGE SCALE GENOMIC DNA]</scope>
    <source>
        <strain evidence="2 3">L12M1</strain>
    </source>
</reference>
<keyword evidence="3" id="KW-1185">Reference proteome</keyword>
<gene>
    <name evidence="2" type="ORF">EI427_00565</name>
</gene>
<evidence type="ECO:0000313" key="3">
    <source>
        <dbReference type="Proteomes" id="UP000267268"/>
    </source>
</evidence>
<accession>A0A3S9NXS2</accession>
<name>A0A3S9NXS2_9BACT</name>
<dbReference type="KEGG" id="fll:EI427_00565"/>
<dbReference type="Proteomes" id="UP000267268">
    <property type="component" value="Chromosome 1"/>
</dbReference>
<dbReference type="RefSeq" id="WP_126610696.1">
    <property type="nucleotide sequence ID" value="NZ_CP034562.1"/>
</dbReference>
<feature type="region of interest" description="Disordered" evidence="1">
    <location>
        <begin position="21"/>
        <end position="59"/>
    </location>
</feature>
<sequence>MKKFILPMLLGMFLFSCNESNDEVEPIDPGYENPAEPVDPGYDNPGVDPEYGNPGNETY</sequence>
<dbReference type="PROSITE" id="PS51257">
    <property type="entry name" value="PROKAR_LIPOPROTEIN"/>
    <property type="match status" value="1"/>
</dbReference>
<evidence type="ECO:0000313" key="2">
    <source>
        <dbReference type="EMBL" id="AZQ60753.1"/>
    </source>
</evidence>
<dbReference type="AlphaFoldDB" id="A0A3S9NXS2"/>
<dbReference type="OrthoDB" id="982462at2"/>
<dbReference type="EMBL" id="CP034562">
    <property type="protein sequence ID" value="AZQ60753.1"/>
    <property type="molecule type" value="Genomic_DNA"/>
</dbReference>